<feature type="compositionally biased region" description="Basic and acidic residues" evidence="1">
    <location>
        <begin position="313"/>
        <end position="328"/>
    </location>
</feature>
<reference evidence="2" key="1">
    <citation type="submission" date="2021-06" db="EMBL/GenBank/DDBJ databases">
        <title>Parelaphostrongylus tenuis whole genome reference sequence.</title>
        <authorList>
            <person name="Garwood T.J."/>
            <person name="Larsen P.A."/>
            <person name="Fountain-Jones N.M."/>
            <person name="Garbe J.R."/>
            <person name="Macchietto M.G."/>
            <person name="Kania S.A."/>
            <person name="Gerhold R.W."/>
            <person name="Richards J.E."/>
            <person name="Wolf T.M."/>
        </authorList>
    </citation>
    <scope>NUCLEOTIDE SEQUENCE</scope>
    <source>
        <strain evidence="2">MNPRO001-30</strain>
        <tissue evidence="2">Meninges</tissue>
    </source>
</reference>
<feature type="compositionally biased region" description="Polar residues" evidence="1">
    <location>
        <begin position="377"/>
        <end position="389"/>
    </location>
</feature>
<name>A0AAD5QUZ7_PARTN</name>
<dbReference type="AlphaFoldDB" id="A0AAD5QUZ7"/>
<accession>A0AAD5QUZ7</accession>
<evidence type="ECO:0000313" key="2">
    <source>
        <dbReference type="EMBL" id="KAJ1362965.1"/>
    </source>
</evidence>
<keyword evidence="3" id="KW-1185">Reference proteome</keyword>
<gene>
    <name evidence="2" type="ORF">KIN20_022703</name>
</gene>
<feature type="region of interest" description="Disordered" evidence="1">
    <location>
        <begin position="371"/>
        <end position="396"/>
    </location>
</feature>
<protein>
    <submittedName>
        <fullName evidence="2">Uncharacterized protein</fullName>
    </submittedName>
</protein>
<comment type="caution">
    <text evidence="2">The sequence shown here is derived from an EMBL/GenBank/DDBJ whole genome shotgun (WGS) entry which is preliminary data.</text>
</comment>
<evidence type="ECO:0000256" key="1">
    <source>
        <dbReference type="SAM" id="MobiDB-lite"/>
    </source>
</evidence>
<feature type="region of interest" description="Disordered" evidence="1">
    <location>
        <begin position="312"/>
        <end position="332"/>
    </location>
</feature>
<evidence type="ECO:0000313" key="3">
    <source>
        <dbReference type="Proteomes" id="UP001196413"/>
    </source>
</evidence>
<sequence>MANISPTEREHIQRVVMKAEQRIPYVIGKPFSRQMTSRTESQHSLEPIKLPVLNAEDTSSSEMHSVEDPVKKVGQYDSVVGNETTRAITTGPTALEEVKIALSTVTIGDQEVTDARLAIQDEQEINNEPTHTCEIEKHSLVPELLSDESKSGIYDHEVVHGHSILPEEYKISEFGEERLPSVQSPCDSELTNEQIEHLEKVAELAEREMGSAKFYLPESAVADVDTRRDRHGKETTKELGHFEEVAQGKFDNFPENIARCLPSNLSDDKQWVQTTSTHFPELSKRVFSFDDEKQIDHRKLFGAGPIAASETLSRVHDKRRESEIESSHSSELANVSVDLTQEELDHIKRVTMMAIKEESDNEAHTLPPTVFEKHSKGSTSEVKPFQSTTKDLDHSTGITEMKGLGESEQLKRADVLADSVELTQEELDHIKKITMMAMQEESDHGTYALPPALFEKPARVFYF</sequence>
<organism evidence="2 3">
    <name type="scientific">Parelaphostrongylus tenuis</name>
    <name type="common">Meningeal worm</name>
    <dbReference type="NCBI Taxonomy" id="148309"/>
    <lineage>
        <taxon>Eukaryota</taxon>
        <taxon>Metazoa</taxon>
        <taxon>Ecdysozoa</taxon>
        <taxon>Nematoda</taxon>
        <taxon>Chromadorea</taxon>
        <taxon>Rhabditida</taxon>
        <taxon>Rhabditina</taxon>
        <taxon>Rhabditomorpha</taxon>
        <taxon>Strongyloidea</taxon>
        <taxon>Metastrongylidae</taxon>
        <taxon>Parelaphostrongylus</taxon>
    </lineage>
</organism>
<dbReference type="EMBL" id="JAHQIW010004571">
    <property type="protein sequence ID" value="KAJ1362965.1"/>
    <property type="molecule type" value="Genomic_DNA"/>
</dbReference>
<dbReference type="Proteomes" id="UP001196413">
    <property type="component" value="Unassembled WGS sequence"/>
</dbReference>
<proteinExistence type="predicted"/>